<dbReference type="Proteomes" id="UP000646745">
    <property type="component" value="Unassembled WGS sequence"/>
</dbReference>
<reference evidence="2" key="1">
    <citation type="journal article" date="2019" name="Int. J. Syst. Evol. Microbiol.">
        <title>The Global Catalogue of Microorganisms (GCM) 10K type strain sequencing project: providing services to taxonomists for standard genome sequencing and annotation.</title>
        <authorList>
            <consortium name="The Broad Institute Genomics Platform"/>
            <consortium name="The Broad Institute Genome Sequencing Center for Infectious Disease"/>
            <person name="Wu L."/>
            <person name="Ma J."/>
        </authorList>
    </citation>
    <scope>NUCLEOTIDE SEQUENCE [LARGE SCALE GENOMIC DNA]</scope>
    <source>
        <strain evidence="2">KCTC 32998</strain>
    </source>
</reference>
<sequence length="273" mass="31091">MPFQITNVSDQGTANPIVARLSVQTSQLVKFCPGGEELHKSVLELFHNHVQKQLLECDQISQEITREVLEIDTRLGKEGIKTQAAGRVVKVPHVTRLNQRIEQFLYCAKSSLRDLARLFALFFGKEFDSARYDRIVAWAEEEFGDDSELVRILRQDHDLWIKKIVSMRNAVEHPGGYSGHLHIHNITLVPPSHPNYPILETPSWHLNDEPKEPIVEYLQATVNNILEFCEDMLVICITMSGLPEMIGFAEIPESKRDPACPIRIRAVPKNIPI</sequence>
<evidence type="ECO:0000313" key="2">
    <source>
        <dbReference type="Proteomes" id="UP000646745"/>
    </source>
</evidence>
<dbReference type="RefSeq" id="WP_189445197.1">
    <property type="nucleotide sequence ID" value="NZ_BMZI01000006.1"/>
</dbReference>
<comment type="caution">
    <text evidence="1">The sequence shown here is derived from an EMBL/GenBank/DDBJ whole genome shotgun (WGS) entry which is preliminary data.</text>
</comment>
<organism evidence="1 2">
    <name type="scientific">Salinicola rhizosphaerae</name>
    <dbReference type="NCBI Taxonomy" id="1443141"/>
    <lineage>
        <taxon>Bacteria</taxon>
        <taxon>Pseudomonadati</taxon>
        <taxon>Pseudomonadota</taxon>
        <taxon>Gammaproteobacteria</taxon>
        <taxon>Oceanospirillales</taxon>
        <taxon>Halomonadaceae</taxon>
        <taxon>Salinicola</taxon>
    </lineage>
</organism>
<protein>
    <submittedName>
        <fullName evidence="1">Uncharacterized protein</fullName>
    </submittedName>
</protein>
<gene>
    <name evidence="1" type="ORF">GCM10009038_26410</name>
</gene>
<keyword evidence="2" id="KW-1185">Reference proteome</keyword>
<name>A0ABQ3E8A3_9GAMM</name>
<proteinExistence type="predicted"/>
<accession>A0ABQ3E8A3</accession>
<dbReference type="EMBL" id="BMZI01000006">
    <property type="protein sequence ID" value="GHB26480.1"/>
    <property type="molecule type" value="Genomic_DNA"/>
</dbReference>
<evidence type="ECO:0000313" key="1">
    <source>
        <dbReference type="EMBL" id="GHB26480.1"/>
    </source>
</evidence>